<feature type="domain" description="Casein kinase substrate phosphoprotein PP28" evidence="1">
    <location>
        <begin position="2"/>
        <end position="45"/>
    </location>
</feature>
<accession>A0A392MT89</accession>
<name>A0A392MT89_9FABA</name>
<protein>
    <submittedName>
        <fullName evidence="2">28 kDa heat-and acid-stable phosphoprotein-like</fullName>
    </submittedName>
</protein>
<keyword evidence="3" id="KW-1185">Reference proteome</keyword>
<organism evidence="2 3">
    <name type="scientific">Trifolium medium</name>
    <dbReference type="NCBI Taxonomy" id="97028"/>
    <lineage>
        <taxon>Eukaryota</taxon>
        <taxon>Viridiplantae</taxon>
        <taxon>Streptophyta</taxon>
        <taxon>Embryophyta</taxon>
        <taxon>Tracheophyta</taxon>
        <taxon>Spermatophyta</taxon>
        <taxon>Magnoliopsida</taxon>
        <taxon>eudicotyledons</taxon>
        <taxon>Gunneridae</taxon>
        <taxon>Pentapetalae</taxon>
        <taxon>rosids</taxon>
        <taxon>fabids</taxon>
        <taxon>Fabales</taxon>
        <taxon>Fabaceae</taxon>
        <taxon>Papilionoideae</taxon>
        <taxon>50 kb inversion clade</taxon>
        <taxon>NPAAA clade</taxon>
        <taxon>Hologalegina</taxon>
        <taxon>IRL clade</taxon>
        <taxon>Trifolieae</taxon>
        <taxon>Trifolium</taxon>
    </lineage>
</organism>
<dbReference type="PANTHER" id="PTHR22055">
    <property type="entry name" value="28 KDA HEAT- AND ACID-STABLE PHOSPHOPROTEIN PDGF-ASSOCIATED PROTEIN"/>
    <property type="match status" value="1"/>
</dbReference>
<gene>
    <name evidence="2" type="ORF">A2U01_0011130</name>
</gene>
<evidence type="ECO:0000259" key="1">
    <source>
        <dbReference type="Pfam" id="PF10252"/>
    </source>
</evidence>
<dbReference type="Proteomes" id="UP000265520">
    <property type="component" value="Unassembled WGS sequence"/>
</dbReference>
<dbReference type="EMBL" id="LXQA010017846">
    <property type="protein sequence ID" value="MCH90219.1"/>
    <property type="molecule type" value="Genomic_DNA"/>
</dbReference>
<evidence type="ECO:0000313" key="3">
    <source>
        <dbReference type="Proteomes" id="UP000265520"/>
    </source>
</evidence>
<comment type="caution">
    <text evidence="2">The sequence shown here is derived from an EMBL/GenBank/DDBJ whole genome shotgun (WGS) entry which is preliminary data.</text>
</comment>
<reference evidence="2 3" key="1">
    <citation type="journal article" date="2018" name="Front. Plant Sci.">
        <title>Red Clover (Trifolium pratense) and Zigzag Clover (T. medium) - A Picture of Genomic Similarities and Differences.</title>
        <authorList>
            <person name="Dluhosova J."/>
            <person name="Istvanek J."/>
            <person name="Nedelnik J."/>
            <person name="Repkova J."/>
        </authorList>
    </citation>
    <scope>NUCLEOTIDE SEQUENCE [LARGE SCALE GENOMIC DNA]</scope>
    <source>
        <strain evidence="3">cv. 10/8</strain>
        <tissue evidence="2">Leaf</tissue>
    </source>
</reference>
<sequence length="165" mass="19254">VEIEKQRAHECYMKLQAQGKTEQSRKDLDCLAEEKAEAAKKREEKVDGYVLGGGIPKARVGGKSIKNLHRKNRSVWNLPYWKPFLMALPDRKKQRVKERTAACVKMAAKICHSSKSEESEDDLFIKKFLEERKATILEREKNYFNRMPTFIGYSDDYKGLVNDYY</sequence>
<dbReference type="InterPro" id="IPR019380">
    <property type="entry name" value="Casein_kinase_sb_PP28"/>
</dbReference>
<dbReference type="Pfam" id="PF10252">
    <property type="entry name" value="PP28"/>
    <property type="match status" value="1"/>
</dbReference>
<feature type="non-terminal residue" evidence="2">
    <location>
        <position position="1"/>
    </location>
</feature>
<proteinExistence type="predicted"/>
<dbReference type="AlphaFoldDB" id="A0A392MT89"/>
<evidence type="ECO:0000313" key="2">
    <source>
        <dbReference type="EMBL" id="MCH90219.1"/>
    </source>
</evidence>
<dbReference type="InterPro" id="IPR039876">
    <property type="entry name" value="HAP28"/>
</dbReference>